<gene>
    <name evidence="1" type="ORF">LZC94_19005</name>
</gene>
<dbReference type="RefSeq" id="WP_394828931.1">
    <property type="nucleotide sequence ID" value="NZ_CP089984.1"/>
</dbReference>
<reference evidence="1 2" key="1">
    <citation type="submission" date="2021-12" db="EMBL/GenBank/DDBJ databases">
        <title>Discovery of the Pendulisporaceae a myxobacterial family with distinct sporulation behavior and unique specialized metabolism.</title>
        <authorList>
            <person name="Garcia R."/>
            <person name="Popoff A."/>
            <person name="Bader C.D."/>
            <person name="Loehr J."/>
            <person name="Walesch S."/>
            <person name="Walt C."/>
            <person name="Boldt J."/>
            <person name="Bunk B."/>
            <person name="Haeckl F.J.F.P.J."/>
            <person name="Gunesch A.P."/>
            <person name="Birkelbach J."/>
            <person name="Nuebel U."/>
            <person name="Pietschmann T."/>
            <person name="Bach T."/>
            <person name="Mueller R."/>
        </authorList>
    </citation>
    <scope>NUCLEOTIDE SEQUENCE [LARGE SCALE GENOMIC DNA]</scope>
    <source>
        <strain evidence="1 2">MSr11954</strain>
    </source>
</reference>
<dbReference type="Proteomes" id="UP001370348">
    <property type="component" value="Chromosome"/>
</dbReference>
<protein>
    <submittedName>
        <fullName evidence="1">Uncharacterized protein</fullName>
    </submittedName>
</protein>
<dbReference type="EMBL" id="CP089984">
    <property type="protein sequence ID" value="WXB19306.1"/>
    <property type="molecule type" value="Genomic_DNA"/>
</dbReference>
<keyword evidence="2" id="KW-1185">Reference proteome</keyword>
<accession>A0ABZ2M9W2</accession>
<evidence type="ECO:0000313" key="2">
    <source>
        <dbReference type="Proteomes" id="UP001370348"/>
    </source>
</evidence>
<proteinExistence type="predicted"/>
<evidence type="ECO:0000313" key="1">
    <source>
        <dbReference type="EMBL" id="WXB19306.1"/>
    </source>
</evidence>
<organism evidence="1 2">
    <name type="scientific">Pendulispora albinea</name>
    <dbReference type="NCBI Taxonomy" id="2741071"/>
    <lineage>
        <taxon>Bacteria</taxon>
        <taxon>Pseudomonadati</taxon>
        <taxon>Myxococcota</taxon>
        <taxon>Myxococcia</taxon>
        <taxon>Myxococcales</taxon>
        <taxon>Sorangiineae</taxon>
        <taxon>Pendulisporaceae</taxon>
        <taxon>Pendulispora</taxon>
    </lineage>
</organism>
<name>A0ABZ2M9W2_9BACT</name>
<sequence>MADSPVDDKYYIDSLERDTHKPRAQCERVWFEQNRNHDNAFRRLLTMDQNTISNVMATADLSRVRGQQ</sequence>